<dbReference type="InterPro" id="IPR013324">
    <property type="entry name" value="RNA_pol_sigma_r3/r4-like"/>
</dbReference>
<dbReference type="AlphaFoldDB" id="A0A3D8GQW4"/>
<evidence type="ECO:0000313" key="4">
    <source>
        <dbReference type="EMBL" id="RDU36672.1"/>
    </source>
</evidence>
<evidence type="ECO:0000313" key="5">
    <source>
        <dbReference type="Proteomes" id="UP000257144"/>
    </source>
</evidence>
<sequence>MIPAKIEPISKKPIMNTGVESIADWFNQHKQSFYILGCTYFRIQEQMEELFYRSILKVHKEIPRPTKEPLFDTRVASIFIQTCRELSKETGMKASAERESRPDFFKALDQLKEDEREAIALAFIKGMSRADAGQLLNVSPETMNELLFSGIQSLKNGLGYRQSMKGCKSYQEKYIDYLEGTMARPEKIDFEIHVYHCRDCQDDLATFQEVVLTLKNFAEGIKNFRVPSNFMENVEARLAERDKKRQEKLKKRKRIGFAFAGIFALLIAIEVLTGSFSNVYYAHAEENAELRGFLRHGFGKVLNLEAESGGVKVRIKSVIADEVQTLIFYEVEDTAEDYQYMINIHDGFSVENMGEIMNRDTQQRFYPPHLEWEANKKGKNVYRGKVSLLPLKKENGTIKLKITRLQKLKLSDLSVQNVMDAYNNIEYETGEWNFEIPVTRLPSAEYALNGETEVEGIPVRFEKLTIAPTITILQYAYENGQAGKRMEFLRFNKLEVNGKKVKAEKYPNNNYIEENMNWISFQSQFDPFFGDKPKGISVQFESALLTIEDLKTIILDASQSYPQTFEYAGSTISIDKFEIGTPTTIVISDHEIKNRTYDSFWFDVAGDYENGAFQTEMYPEGVIVDANGKKYNLDEIINYEEIENPRHLTTVNTIRLQSNQAGEIAIPKRLVLQGYNKTKYMDDVVKISVK</sequence>
<evidence type="ECO:0000259" key="2">
    <source>
        <dbReference type="Pfam" id="PF08281"/>
    </source>
</evidence>
<dbReference type="GO" id="GO:0003677">
    <property type="term" value="F:DNA binding"/>
    <property type="evidence" value="ECO:0007669"/>
    <property type="project" value="InterPro"/>
</dbReference>
<evidence type="ECO:0000259" key="3">
    <source>
        <dbReference type="Pfam" id="PF13786"/>
    </source>
</evidence>
<dbReference type="Pfam" id="PF13786">
    <property type="entry name" value="DUF4179"/>
    <property type="match status" value="1"/>
</dbReference>
<protein>
    <recommendedName>
        <fullName evidence="6">DUF4179 domain-containing protein</fullName>
    </recommendedName>
</protein>
<dbReference type="Pfam" id="PF08281">
    <property type="entry name" value="Sigma70_r4_2"/>
    <property type="match status" value="1"/>
</dbReference>
<dbReference type="Gene3D" id="2.60.40.1630">
    <property type="entry name" value="bacillus anthracis domain"/>
    <property type="match status" value="1"/>
</dbReference>
<reference evidence="4 5" key="1">
    <citation type="submission" date="2018-07" db="EMBL/GenBank/DDBJ databases">
        <title>Bacillus sp. YLB-04 draft genome sequence.</title>
        <authorList>
            <person name="Yu L."/>
            <person name="Tang X."/>
        </authorList>
    </citation>
    <scope>NUCLEOTIDE SEQUENCE [LARGE SCALE GENOMIC DNA]</scope>
    <source>
        <strain evidence="4 5">YLB-04</strain>
    </source>
</reference>
<dbReference type="CDD" id="cd06171">
    <property type="entry name" value="Sigma70_r4"/>
    <property type="match status" value="1"/>
</dbReference>
<dbReference type="InterPro" id="IPR036388">
    <property type="entry name" value="WH-like_DNA-bd_sf"/>
</dbReference>
<evidence type="ECO:0008006" key="6">
    <source>
        <dbReference type="Google" id="ProtNLM"/>
    </source>
</evidence>
<feature type="domain" description="DUF4179" evidence="3">
    <location>
        <begin position="251"/>
        <end position="333"/>
    </location>
</feature>
<comment type="caution">
    <text evidence="4">The sequence shown here is derived from an EMBL/GenBank/DDBJ whole genome shotgun (WGS) entry which is preliminary data.</text>
</comment>
<name>A0A3D8GQW4_9BACI</name>
<evidence type="ECO:0000256" key="1">
    <source>
        <dbReference type="SAM" id="Phobius"/>
    </source>
</evidence>
<dbReference type="EMBL" id="QNQT01000004">
    <property type="protein sequence ID" value="RDU36672.1"/>
    <property type="molecule type" value="Genomic_DNA"/>
</dbReference>
<dbReference type="RefSeq" id="WP_115452144.1">
    <property type="nucleotide sequence ID" value="NZ_QNQT01000004.1"/>
</dbReference>
<proteinExistence type="predicted"/>
<keyword evidence="1" id="KW-0472">Membrane</keyword>
<dbReference type="Proteomes" id="UP000257144">
    <property type="component" value="Unassembled WGS sequence"/>
</dbReference>
<dbReference type="InterPro" id="IPR025436">
    <property type="entry name" value="DUF4179"/>
</dbReference>
<gene>
    <name evidence="4" type="ORF">DRW41_11480</name>
</gene>
<dbReference type="GO" id="GO:0016987">
    <property type="term" value="F:sigma factor activity"/>
    <property type="evidence" value="ECO:0007669"/>
    <property type="project" value="InterPro"/>
</dbReference>
<dbReference type="InterPro" id="IPR013249">
    <property type="entry name" value="RNA_pol_sigma70_r4_t2"/>
</dbReference>
<feature type="transmembrane region" description="Helical" evidence="1">
    <location>
        <begin position="255"/>
        <end position="281"/>
    </location>
</feature>
<organism evidence="4 5">
    <name type="scientific">Neobacillus piezotolerans</name>
    <dbReference type="NCBI Taxonomy" id="2259171"/>
    <lineage>
        <taxon>Bacteria</taxon>
        <taxon>Bacillati</taxon>
        <taxon>Bacillota</taxon>
        <taxon>Bacilli</taxon>
        <taxon>Bacillales</taxon>
        <taxon>Bacillaceae</taxon>
        <taxon>Neobacillus</taxon>
    </lineage>
</organism>
<keyword evidence="1" id="KW-0812">Transmembrane</keyword>
<feature type="domain" description="RNA polymerase sigma factor 70 region 4 type 2" evidence="2">
    <location>
        <begin position="106"/>
        <end position="148"/>
    </location>
</feature>
<dbReference type="OrthoDB" id="2937128at2"/>
<keyword evidence="1" id="KW-1133">Transmembrane helix</keyword>
<dbReference type="SUPFAM" id="SSF88659">
    <property type="entry name" value="Sigma3 and sigma4 domains of RNA polymerase sigma factors"/>
    <property type="match status" value="1"/>
</dbReference>
<keyword evidence="5" id="KW-1185">Reference proteome</keyword>
<dbReference type="Gene3D" id="1.10.10.10">
    <property type="entry name" value="Winged helix-like DNA-binding domain superfamily/Winged helix DNA-binding domain"/>
    <property type="match status" value="1"/>
</dbReference>
<dbReference type="GO" id="GO:0006352">
    <property type="term" value="P:DNA-templated transcription initiation"/>
    <property type="evidence" value="ECO:0007669"/>
    <property type="project" value="InterPro"/>
</dbReference>
<accession>A0A3D8GQW4</accession>